<dbReference type="AlphaFoldDB" id="A0A9P7RUT1"/>
<dbReference type="RefSeq" id="XP_043006619.1">
    <property type="nucleotide sequence ID" value="XM_043156807.1"/>
</dbReference>
<dbReference type="Proteomes" id="UP001049176">
    <property type="component" value="Chromosome 7"/>
</dbReference>
<organism evidence="1 2">
    <name type="scientific">Marasmius oreades</name>
    <name type="common">fairy-ring Marasmius</name>
    <dbReference type="NCBI Taxonomy" id="181124"/>
    <lineage>
        <taxon>Eukaryota</taxon>
        <taxon>Fungi</taxon>
        <taxon>Dikarya</taxon>
        <taxon>Basidiomycota</taxon>
        <taxon>Agaricomycotina</taxon>
        <taxon>Agaricomycetes</taxon>
        <taxon>Agaricomycetidae</taxon>
        <taxon>Agaricales</taxon>
        <taxon>Marasmiineae</taxon>
        <taxon>Marasmiaceae</taxon>
        <taxon>Marasmius</taxon>
    </lineage>
</organism>
<keyword evidence="2" id="KW-1185">Reference proteome</keyword>
<protein>
    <submittedName>
        <fullName evidence="1">Uncharacterized protein</fullName>
    </submittedName>
</protein>
<accession>A0A9P7RUT1</accession>
<sequence length="330" mass="36979">MIQTSIPRRIQTSWVSGCPMLGPLLNSGQAVVIIIKCTVFPPMAMLEENLVLHVQALQARSSLNDITNKAVGVGFTTVDRSFNPKEGSPRVSKWAAEGVHSFDVAERQRLDAGVENSPHQDRFDIGFPNRIVAVGGKICLEVLESELDAQREIEAKQSCKPTVFIRRKDIILFRRHSLQVFLCMDSLYNAILGSKTLPLESTELARVSYDPELYDRHAVLVLVEELFPPECKGIAANRVYFRELGVFALSHGRRLPKCAGRTAFVFKIYPLPDTRPQGELVTLATTIFPFEGKPTMTDDHSILLREPDSAEYELVGSKLRLRFPDVPQDF</sequence>
<evidence type="ECO:0000313" key="1">
    <source>
        <dbReference type="EMBL" id="KAG7090149.1"/>
    </source>
</evidence>
<dbReference type="EMBL" id="CM032187">
    <property type="protein sequence ID" value="KAG7090149.1"/>
    <property type="molecule type" value="Genomic_DNA"/>
</dbReference>
<dbReference type="GeneID" id="66080832"/>
<proteinExistence type="predicted"/>
<reference evidence="1" key="1">
    <citation type="journal article" date="2021" name="Genome Biol. Evol.">
        <title>The assembled and annotated genome of the fairy-ring fungus Marasmius oreades.</title>
        <authorList>
            <person name="Hiltunen M."/>
            <person name="Ament-Velasquez S.L."/>
            <person name="Johannesson H."/>
        </authorList>
    </citation>
    <scope>NUCLEOTIDE SEQUENCE</scope>
    <source>
        <strain evidence="1">03SP1</strain>
    </source>
</reference>
<gene>
    <name evidence="1" type="ORF">E1B28_011757</name>
</gene>
<evidence type="ECO:0000313" key="2">
    <source>
        <dbReference type="Proteomes" id="UP001049176"/>
    </source>
</evidence>
<name>A0A9P7RUT1_9AGAR</name>
<comment type="caution">
    <text evidence="1">The sequence shown here is derived from an EMBL/GenBank/DDBJ whole genome shotgun (WGS) entry which is preliminary data.</text>
</comment>
<dbReference type="KEGG" id="more:E1B28_011757"/>